<proteinExistence type="predicted"/>
<reference evidence="4 5" key="1">
    <citation type="submission" date="2016-06" db="EMBL/GenBank/DDBJ databases">
        <title>Domibacillus iocasae genome sequencing.</title>
        <authorList>
            <person name="Verma A."/>
            <person name="Pal Y."/>
            <person name="Ojha A.K."/>
            <person name="Krishnamurthi S."/>
        </authorList>
    </citation>
    <scope>NUCLEOTIDE SEQUENCE [LARGE SCALE GENOMIC DNA]</scope>
    <source>
        <strain evidence="4 5">DSM 29979</strain>
    </source>
</reference>
<feature type="domain" description="Lysozyme inhibitor LprI-like N-terminal" evidence="3">
    <location>
        <begin position="233"/>
        <end position="319"/>
    </location>
</feature>
<accession>A0A1E7DLC5</accession>
<name>A0A1E7DLC5_9BACI</name>
<feature type="repeat" description="TPR" evidence="1">
    <location>
        <begin position="22"/>
        <end position="55"/>
    </location>
</feature>
<dbReference type="PROSITE" id="PS51257">
    <property type="entry name" value="PROKAR_LIPOPROTEIN"/>
    <property type="match status" value="1"/>
</dbReference>
<dbReference type="Gene3D" id="1.20.1270.180">
    <property type="match status" value="1"/>
</dbReference>
<dbReference type="InterPro" id="IPR009739">
    <property type="entry name" value="LprI-like_N"/>
</dbReference>
<dbReference type="Proteomes" id="UP000095658">
    <property type="component" value="Unassembled WGS sequence"/>
</dbReference>
<evidence type="ECO:0000259" key="3">
    <source>
        <dbReference type="Pfam" id="PF07007"/>
    </source>
</evidence>
<evidence type="ECO:0000313" key="4">
    <source>
        <dbReference type="EMBL" id="OES43886.1"/>
    </source>
</evidence>
<dbReference type="PANTHER" id="PTHR39176">
    <property type="entry name" value="PERIPLASMIC PROTEIN-RELATED"/>
    <property type="match status" value="1"/>
</dbReference>
<protein>
    <recommendedName>
        <fullName evidence="3">Lysozyme inhibitor LprI-like N-terminal domain-containing protein</fullName>
    </recommendedName>
</protein>
<dbReference type="Pfam" id="PF07007">
    <property type="entry name" value="LprI"/>
    <property type="match status" value="1"/>
</dbReference>
<organism evidence="4 5">
    <name type="scientific">Domibacillus iocasae</name>
    <dbReference type="NCBI Taxonomy" id="1714016"/>
    <lineage>
        <taxon>Bacteria</taxon>
        <taxon>Bacillati</taxon>
        <taxon>Bacillota</taxon>
        <taxon>Bacilli</taxon>
        <taxon>Bacillales</taxon>
        <taxon>Bacillaceae</taxon>
        <taxon>Domibacillus</taxon>
    </lineage>
</organism>
<dbReference type="PROSITE" id="PS50005">
    <property type="entry name" value="TPR"/>
    <property type="match status" value="1"/>
</dbReference>
<dbReference type="RefSeq" id="WP_069939664.1">
    <property type="nucleotide sequence ID" value="NZ_MAMP01000024.1"/>
</dbReference>
<comment type="caution">
    <text evidence="4">The sequence shown here is derived from an EMBL/GenBank/DDBJ whole genome shotgun (WGS) entry which is preliminary data.</text>
</comment>
<feature type="coiled-coil region" evidence="2">
    <location>
        <begin position="157"/>
        <end position="207"/>
    </location>
</feature>
<dbReference type="AlphaFoldDB" id="A0A1E7DLC5"/>
<sequence length="325" mass="36486">MKRKAAALLAVLILAGCGNKLYEESMSQGKLALAAGEFDKARASFELALEEEPGDTDASVMYEQLKKFGEIESALEKAEWQEAEKQADILLKNKDLHSSLKEPLAQYKQSAADGKEQEQAVAEKVKSIQSLTSEKKYSEAKSQLDEMNDDDALKMAAASFSDELDEVEKEIQAGLEREAEAEKAAAVQQAEEAAARKAEEAAAAKVNQKTEYYQKLDRIERSQADLAYIYENGTTVEMREAEAERYKRWDDALNEIYGVLKEQLPASEMDQLRQAQREWITYRDETAEETASGFAGGSWESVQYVSTQASITQERCYELVDRYMD</sequence>
<dbReference type="EMBL" id="MAMP01000024">
    <property type="protein sequence ID" value="OES43886.1"/>
    <property type="molecule type" value="Genomic_DNA"/>
</dbReference>
<evidence type="ECO:0000313" key="5">
    <source>
        <dbReference type="Proteomes" id="UP000095658"/>
    </source>
</evidence>
<dbReference type="STRING" id="1714016.BA724_12405"/>
<evidence type="ECO:0000256" key="1">
    <source>
        <dbReference type="PROSITE-ProRule" id="PRU00339"/>
    </source>
</evidence>
<keyword evidence="5" id="KW-1185">Reference proteome</keyword>
<keyword evidence="2" id="KW-0175">Coiled coil</keyword>
<evidence type="ECO:0000256" key="2">
    <source>
        <dbReference type="SAM" id="Coils"/>
    </source>
</evidence>
<dbReference type="PANTHER" id="PTHR39176:SF1">
    <property type="entry name" value="PERIPLASMIC PROTEIN"/>
    <property type="match status" value="1"/>
</dbReference>
<keyword evidence="1" id="KW-0802">TPR repeat</keyword>
<dbReference type="InterPro" id="IPR019734">
    <property type="entry name" value="TPR_rpt"/>
</dbReference>
<gene>
    <name evidence="4" type="ORF">BA724_12405</name>
</gene>